<organism evidence="2">
    <name type="scientific">freshwater metagenome</name>
    <dbReference type="NCBI Taxonomy" id="449393"/>
    <lineage>
        <taxon>unclassified sequences</taxon>
        <taxon>metagenomes</taxon>
        <taxon>ecological metagenomes</taxon>
    </lineage>
</organism>
<dbReference type="SUPFAM" id="SSF69635">
    <property type="entry name" value="Type III secretory system chaperone-like"/>
    <property type="match status" value="1"/>
</dbReference>
<evidence type="ECO:0000259" key="1">
    <source>
        <dbReference type="Pfam" id="PF22551"/>
    </source>
</evidence>
<evidence type="ECO:0000313" key="2">
    <source>
        <dbReference type="EMBL" id="CAB4739315.1"/>
    </source>
</evidence>
<sequence>MATVAEVQRKVHNILTSEFGSVTVDKDGAFRFPYQSTVVNVSVEDFGDNETLVKLDGLIALDSKSGAAVYEWCNQQNVAIAFGTVVHMESGKNNLTIIKHAILGDFLDPAELFTALRGIVFLADELDDKFISKFGGKRYEDI</sequence>
<name>A0A6J6SX53_9ZZZZ</name>
<proteinExistence type="predicted"/>
<gene>
    <name evidence="2" type="ORF">UFOPK2816_00175</name>
</gene>
<dbReference type="EMBL" id="CAEZZB010000008">
    <property type="protein sequence ID" value="CAB4739315.1"/>
    <property type="molecule type" value="Genomic_DNA"/>
</dbReference>
<reference evidence="2" key="1">
    <citation type="submission" date="2020-05" db="EMBL/GenBank/DDBJ databases">
        <authorList>
            <person name="Chiriac C."/>
            <person name="Salcher M."/>
            <person name="Ghai R."/>
            <person name="Kavagutti S V."/>
        </authorList>
    </citation>
    <scope>NUCLEOTIDE SEQUENCE</scope>
</reference>
<feature type="domain" description="TY-Chap central" evidence="1">
    <location>
        <begin position="6"/>
        <end position="141"/>
    </location>
</feature>
<dbReference type="Gene3D" id="3.30.1460.10">
    <property type="match status" value="1"/>
</dbReference>
<dbReference type="AlphaFoldDB" id="A0A6J6SX53"/>
<dbReference type="Pfam" id="PF22551">
    <property type="entry name" value="TY-Chap1"/>
    <property type="match status" value="1"/>
</dbReference>
<accession>A0A6J6SX53</accession>
<protein>
    <submittedName>
        <fullName evidence="2">Unannotated protein</fullName>
    </submittedName>
</protein>
<dbReference type="InterPro" id="IPR054343">
    <property type="entry name" value="TY-Chap_M"/>
</dbReference>